<keyword evidence="3" id="KW-1185">Reference proteome</keyword>
<feature type="signal peptide" evidence="1">
    <location>
        <begin position="1"/>
        <end position="22"/>
    </location>
</feature>
<name>I3CE58_9GAMM</name>
<sequence>MKKMLCFFSLGYLLLVSSLAYSDEIQANWVDLGAGSVLSLNGQIADTTDHFYASITVNGQAMTQEAVTLNLTDTVDIQAHIVPSAEQNGKTVEGLIYAEYRFLNQANYQFGFLLNQQNQIEEWDRNPSTLVSRITGQTLSDTWSFPLYQGQFVATGGLKLFFGYRLSDGTVHFNATHPLILTIVNYPLIAGAEYVYTADFDGDGQIESLQFTATEYSYWQVADEQTLSKVWSEGAKVGDLLWTYRQQLQIADTNQDGKDELIFYQDNQRYRIQLMGMSWMLLDSPTSPTTETCATCYVIATGSQNSGIFAINTQGGLDYLIPAENSSWQQLSVNGVVGRVLNIVQAESDSYARIYAINDQGQLLATAKQNESIQVVVVGTRQDLVASSLVVNAKGGFALTQTGELFHAYFNSQTNQWITETLPSIAGKLVAPLATDGQESLFVLSEQGSLFSVTGSMNLISLKQIMGIPALKTGVLALGQLNSGVFAQNQAGLLVRIYQQAGVWTTETLTTEAIYINRLISGETGVSGKVYGVTNSGQVFNTWQDDNKAIHFNYLHELGMIQANSLLANYRGVFAIDIQGKLINIAFQDGFWQRQLIDVWDVTLRPYLIANSLTGVNADLFGITANNQIYSALRNGNRLSFSPLW</sequence>
<evidence type="ECO:0008006" key="4">
    <source>
        <dbReference type="Google" id="ProtNLM"/>
    </source>
</evidence>
<protein>
    <recommendedName>
        <fullName evidence="4">FG-GAP repeat protein</fullName>
    </recommendedName>
</protein>
<evidence type="ECO:0000313" key="3">
    <source>
        <dbReference type="Proteomes" id="UP000005744"/>
    </source>
</evidence>
<evidence type="ECO:0000313" key="2">
    <source>
        <dbReference type="EMBL" id="EIJ41901.1"/>
    </source>
</evidence>
<gene>
    <name evidence="2" type="ORF">BegalDRAFT_0997</name>
</gene>
<evidence type="ECO:0000256" key="1">
    <source>
        <dbReference type="SAM" id="SignalP"/>
    </source>
</evidence>
<dbReference type="HOGENOM" id="CLU_424339_0_0_6"/>
<dbReference type="AlphaFoldDB" id="I3CE58"/>
<organism evidence="2 3">
    <name type="scientific">Beggiatoa alba B18LD</name>
    <dbReference type="NCBI Taxonomy" id="395493"/>
    <lineage>
        <taxon>Bacteria</taxon>
        <taxon>Pseudomonadati</taxon>
        <taxon>Pseudomonadota</taxon>
        <taxon>Gammaproteobacteria</taxon>
        <taxon>Thiotrichales</taxon>
        <taxon>Thiotrichaceae</taxon>
        <taxon>Beggiatoa</taxon>
    </lineage>
</organism>
<proteinExistence type="predicted"/>
<dbReference type="Proteomes" id="UP000005744">
    <property type="component" value="Unassembled WGS sequence"/>
</dbReference>
<dbReference type="SUPFAM" id="SSF69318">
    <property type="entry name" value="Integrin alpha N-terminal domain"/>
    <property type="match status" value="1"/>
</dbReference>
<feature type="chain" id="PRO_5003668694" description="FG-GAP repeat protein" evidence="1">
    <location>
        <begin position="23"/>
        <end position="645"/>
    </location>
</feature>
<dbReference type="OrthoDB" id="9963742at2"/>
<reference evidence="2 3" key="1">
    <citation type="submission" date="2011-11" db="EMBL/GenBank/DDBJ databases">
        <title>Improved High-Quality Draft sequence of Beggiatoa alba B18lD.</title>
        <authorList>
            <consortium name="US DOE Joint Genome Institute"/>
            <person name="Lucas S."/>
            <person name="Han J."/>
            <person name="Lapidus A."/>
            <person name="Cheng J.-F."/>
            <person name="Goodwin L."/>
            <person name="Pitluck S."/>
            <person name="Peters L."/>
            <person name="Mikhailova N."/>
            <person name="Held B."/>
            <person name="Detter J.C."/>
            <person name="Han C."/>
            <person name="Tapia R."/>
            <person name="Land M."/>
            <person name="Hauser L."/>
            <person name="Kyrpides N."/>
            <person name="Ivanova N."/>
            <person name="Pagani I."/>
            <person name="Samuel K."/>
            <person name="Teske A."/>
            <person name="Mueller J."/>
            <person name="Woyke T."/>
        </authorList>
    </citation>
    <scope>NUCLEOTIDE SEQUENCE [LARGE SCALE GENOMIC DNA]</scope>
    <source>
        <strain evidence="2 3">B18LD</strain>
    </source>
</reference>
<accession>I3CE58</accession>
<dbReference type="EMBL" id="JH600070">
    <property type="protein sequence ID" value="EIJ41901.1"/>
    <property type="molecule type" value="Genomic_DNA"/>
</dbReference>
<dbReference type="InterPro" id="IPR028994">
    <property type="entry name" value="Integrin_alpha_N"/>
</dbReference>
<keyword evidence="1" id="KW-0732">Signal</keyword>